<dbReference type="AlphaFoldDB" id="A0A8S1VA74"/>
<evidence type="ECO:0000313" key="2">
    <source>
        <dbReference type="Proteomes" id="UP000683925"/>
    </source>
</evidence>
<sequence length="121" mass="13971">MNPDPNLQYVRLQFPCPPVCPCQSKARRDWVHLDCYKNSYITEKGDIFCNQYDCQSYFIKDAQFQCQEAEQNSSFYKYKSISEFAMGLALAIQAADFALKGNNLVKFVTTLNSQVAIRWNS</sequence>
<dbReference type="Proteomes" id="UP000683925">
    <property type="component" value="Unassembled WGS sequence"/>
</dbReference>
<gene>
    <name evidence="1" type="ORF">POCTA_138.1.T0590048</name>
</gene>
<dbReference type="OrthoDB" id="300394at2759"/>
<organism evidence="1 2">
    <name type="scientific">Paramecium octaurelia</name>
    <dbReference type="NCBI Taxonomy" id="43137"/>
    <lineage>
        <taxon>Eukaryota</taxon>
        <taxon>Sar</taxon>
        <taxon>Alveolata</taxon>
        <taxon>Ciliophora</taxon>
        <taxon>Intramacronucleata</taxon>
        <taxon>Oligohymenophorea</taxon>
        <taxon>Peniculida</taxon>
        <taxon>Parameciidae</taxon>
        <taxon>Paramecium</taxon>
    </lineage>
</organism>
<dbReference type="EMBL" id="CAJJDP010000058">
    <property type="protein sequence ID" value="CAD8171826.1"/>
    <property type="molecule type" value="Genomic_DNA"/>
</dbReference>
<comment type="caution">
    <text evidence="1">The sequence shown here is derived from an EMBL/GenBank/DDBJ whole genome shotgun (WGS) entry which is preliminary data.</text>
</comment>
<keyword evidence="2" id="KW-1185">Reference proteome</keyword>
<reference evidence="1" key="1">
    <citation type="submission" date="2021-01" db="EMBL/GenBank/DDBJ databases">
        <authorList>
            <consortium name="Genoscope - CEA"/>
            <person name="William W."/>
        </authorList>
    </citation>
    <scope>NUCLEOTIDE SEQUENCE</scope>
</reference>
<accession>A0A8S1VA74</accession>
<name>A0A8S1VA74_PAROT</name>
<proteinExistence type="predicted"/>
<protein>
    <submittedName>
        <fullName evidence="1">Uncharacterized protein</fullName>
    </submittedName>
</protein>
<evidence type="ECO:0000313" key="1">
    <source>
        <dbReference type="EMBL" id="CAD8171826.1"/>
    </source>
</evidence>
<dbReference type="OMA" id="QVAIRWN"/>